<protein>
    <submittedName>
        <fullName evidence="2">Uncharacterized protein</fullName>
    </submittedName>
</protein>
<accession>A0A6J7WLA8</accession>
<organism evidence="2">
    <name type="scientific">uncultured Caudovirales phage</name>
    <dbReference type="NCBI Taxonomy" id="2100421"/>
    <lineage>
        <taxon>Viruses</taxon>
        <taxon>Duplodnaviria</taxon>
        <taxon>Heunggongvirae</taxon>
        <taxon>Uroviricota</taxon>
        <taxon>Caudoviricetes</taxon>
        <taxon>Peduoviridae</taxon>
        <taxon>Maltschvirus</taxon>
        <taxon>Maltschvirus maltsch</taxon>
    </lineage>
</organism>
<reference evidence="2" key="1">
    <citation type="submission" date="2020-05" db="EMBL/GenBank/DDBJ databases">
        <authorList>
            <person name="Chiriac C."/>
            <person name="Salcher M."/>
            <person name="Ghai R."/>
            <person name="Kavagutti S V."/>
        </authorList>
    </citation>
    <scope>NUCLEOTIDE SEQUENCE</scope>
</reference>
<dbReference type="EMBL" id="LR798231">
    <property type="protein sequence ID" value="CAB5209114.1"/>
    <property type="molecule type" value="Genomic_DNA"/>
</dbReference>
<evidence type="ECO:0000313" key="2">
    <source>
        <dbReference type="EMBL" id="CAB5209114.1"/>
    </source>
</evidence>
<gene>
    <name evidence="2" type="ORF">UFOVP181_321</name>
    <name evidence="1" type="ORF">UFOVP57_318</name>
</gene>
<name>A0A6J7WLA8_9CAUD</name>
<dbReference type="EMBL" id="LR796187">
    <property type="protein sequence ID" value="CAB4125917.1"/>
    <property type="molecule type" value="Genomic_DNA"/>
</dbReference>
<sequence>MSNGALIFAHNNPIIDYTKLAIFAARRVIQFLGVPVSLVTDNKQWLLNNYPDHPFDQVIEIELEDSTRKLFYDGSLSSMKFEWKNVSRNRAYELSPYDKTLVLDSDYIISSDVLKLAFDRNTDLQIYSKSFDLAGWRDTAYFERINPYSIPFYWATAFVFQKNQIMESFFDLVSYIKGNWSYFRVLYNIEAALFRNDIAFSIAIHIMNGKTAGGFSTELPGTMTYIQDRDILINIKDADMQLLVEKQNYLGEYQAVKTQGIDVHVMNKQSLTRFIDGGSGV</sequence>
<evidence type="ECO:0000313" key="1">
    <source>
        <dbReference type="EMBL" id="CAB4125917.1"/>
    </source>
</evidence>
<proteinExistence type="predicted"/>